<dbReference type="EMBL" id="HM144387">
    <property type="protein sequence ID" value="ADH03348.1"/>
    <property type="molecule type" value="Genomic_DNA"/>
</dbReference>
<dbReference type="RefSeq" id="YP_004957217.1">
    <property type="nucleotide sequence ID" value="NC_016563.1"/>
</dbReference>
<organism evidence="1 2">
    <name type="scientific">Bacillus phage W.Ph</name>
    <dbReference type="NCBI Taxonomy" id="764595"/>
    <lineage>
        <taxon>Viruses</taxon>
        <taxon>Duplodnaviria</taxon>
        <taxon>Heunggongvirae</taxon>
        <taxon>Uroviricota</taxon>
        <taxon>Caudoviricetes</taxon>
        <taxon>Herelleviridae</taxon>
        <taxon>Bastillevirinae</taxon>
        <taxon>Wphvirus</taxon>
        <taxon>Wphvirus WPh</taxon>
    </lineage>
</organism>
<name>G9B1V3_9CAUD</name>
<keyword evidence="2" id="KW-1185">Reference proteome</keyword>
<evidence type="ECO:0000313" key="1">
    <source>
        <dbReference type="EMBL" id="ADH03348.1"/>
    </source>
</evidence>
<protein>
    <submittedName>
        <fullName evidence="1">Gp202</fullName>
    </submittedName>
</protein>
<accession>G9B1V3</accession>
<sequence>MAIVNETNNKETVSIDVNVKAECECKGCNNGEGEEVTKPDIKNEQETGAQVFAKRENEYKALDRIEAEKLYKSTLNWFKRLEGCKIDTVNTMLYNTSNELLIGSDFVSKGNVIVELTNGDSYGVGHLFKAGTSKEMFYNLTPQYGALSSLTKHKSELANPLKISIKDIAALYNVNILTNNYDGLLFILEKNVFVHANY</sequence>
<dbReference type="Proteomes" id="UP000005445">
    <property type="component" value="Segment"/>
</dbReference>
<dbReference type="GeneID" id="11536858"/>
<dbReference type="KEGG" id="vg:11536858"/>
<proteinExistence type="predicted"/>
<evidence type="ECO:0000313" key="2">
    <source>
        <dbReference type="Proteomes" id="UP000005445"/>
    </source>
</evidence>
<reference evidence="1 2" key="1">
    <citation type="submission" date="2013-01" db="EMBL/GenBank/DDBJ databases">
        <title>Large myovirus of Bacillus.</title>
        <authorList>
            <person name="Klumpp J."/>
            <person name="Beyer W."/>
            <person name="Loessner M.J."/>
        </authorList>
    </citation>
    <scope>NUCLEOTIDE SEQUENCE [LARGE SCALE GENOMIC DNA]</scope>
</reference>